<feature type="chain" id="PRO_5004807014" description="Receptor-like serine/threonine-protein kinase" evidence="15">
    <location>
        <begin position="23"/>
        <end position="884"/>
    </location>
</feature>
<dbReference type="CDD" id="cd14066">
    <property type="entry name" value="STKc_IRAK"/>
    <property type="match status" value="1"/>
</dbReference>
<evidence type="ECO:0000256" key="14">
    <source>
        <dbReference type="PROSITE-ProRule" id="PRU10141"/>
    </source>
</evidence>
<dbReference type="InterPro" id="IPR000719">
    <property type="entry name" value="Prot_kinase_dom"/>
</dbReference>
<keyword evidence="4" id="KW-0812">Transmembrane</keyword>
<dbReference type="SUPFAM" id="SSF56112">
    <property type="entry name" value="Protein kinase-like (PK-like)"/>
    <property type="match status" value="1"/>
</dbReference>
<comment type="subcellular location">
    <subcellularLocation>
        <location evidence="1">Membrane</location>
        <topology evidence="1">Single-pass membrane protein</topology>
    </subcellularLocation>
</comment>
<sequence>MTPCLFLFLFHLLSLFFRPSLAAFHLLNSTTWTSAVDPTKDFTPAVDSTGNPIVSQNSIFALGFSPIKNSPANSTSYLLSVIIGYNLNSSTASPVPIWTANREKPARETGHLRFSGDRKLVLDDGTGSTIAAFGASKALSMGLLDNGNLQVYNTTNSSLAIGDNVIWQSWDLPTDTLVTGQVLHTGSQLVGNLSDGNSSSGPYSMVPKPGGLVFYIEKEAYLTVGLAGTELSSNLAPCFYNSSLSETGAQAKFTGNSFEIYISANLTNSSSCEFAKSKTVFNNPSPNNTDDYRFLRLDYDGNLRIYTLDPSPDNPLNLSLWMFSELINPDDLCDLPMSCGQYGLCRNKQCSCPGSGTLDQFEQMDGLDVAKGCEPRSPLSNCTGESDGSDDHLLPLPGYDYFLNDLNSPETHTDEADCQSICLKDCDCKAVFYRNMTGACFPVREEIRTLKAADNQTFKAYLRVSKWPEQGTRSLTVGQIAGITVGSASAALFLCLIIVVFYKKSASNSVPPEEEVEVDPEEAEEEAFFKTLPGLPPRFSYEELRISTDGFRRKLGSGGFGIVYEGVLPDSTPVAVKRLGGSGQGFKEFRAEVATIGSLSHINLVRLCGFCADKGKRLLVYEFMSNGSLDSWLFQRNEGGESNSTDSSRFLTWEQRYGVALGTARGLAYLHEGCREPVLHLDVKPQNILLDRSFVPKVSDFGLSRLLGGGETRVYTAVRGTPGYLAPEWLRHSLATKGCDVYSYGMVLLELVSGRRNFEPEMSDPRLCYFPAWAMLRAMEGRHEELVDPKLRLHVGDNILHVREAVRVLKVGLWCIQEDPKDRPSMVEVVKMIQGEWHVPEAPLWLIERGPQFLEAYGYDNVRMDDDERSSCTLVSSVDVSGPR</sequence>
<dbReference type="InterPro" id="IPR003609">
    <property type="entry name" value="Pan_app"/>
</dbReference>
<dbReference type="KEGG" id="atr:18429626"/>
<evidence type="ECO:0000256" key="7">
    <source>
        <dbReference type="ARBA" id="ARBA00022777"/>
    </source>
</evidence>
<evidence type="ECO:0000256" key="3">
    <source>
        <dbReference type="ARBA" id="ARBA00022679"/>
    </source>
</evidence>
<dbReference type="OMA" id="CREPIMH"/>
<dbReference type="FunFam" id="1.10.510.10:FF:000537">
    <property type="entry name" value="Putative receptor-like protein kinase"/>
    <property type="match status" value="1"/>
</dbReference>
<keyword evidence="7 13" id="KW-0418">Kinase</keyword>
<dbReference type="InterPro" id="IPR008271">
    <property type="entry name" value="Ser/Thr_kinase_AS"/>
</dbReference>
<name>W1P1U3_AMBTC</name>
<evidence type="ECO:0000259" key="17">
    <source>
        <dbReference type="PROSITE" id="PS50948"/>
    </source>
</evidence>
<evidence type="ECO:0000256" key="6">
    <source>
        <dbReference type="ARBA" id="ARBA00022741"/>
    </source>
</evidence>
<evidence type="ECO:0000256" key="1">
    <source>
        <dbReference type="ARBA" id="ARBA00004167"/>
    </source>
</evidence>
<evidence type="ECO:0000256" key="5">
    <source>
        <dbReference type="ARBA" id="ARBA00022729"/>
    </source>
</evidence>
<keyword evidence="3 13" id="KW-0808">Transferase</keyword>
<dbReference type="GO" id="GO:0004674">
    <property type="term" value="F:protein serine/threonine kinase activity"/>
    <property type="evidence" value="ECO:0007669"/>
    <property type="project" value="UniProtKB-KW"/>
</dbReference>
<evidence type="ECO:0000256" key="9">
    <source>
        <dbReference type="ARBA" id="ARBA00022989"/>
    </source>
</evidence>
<dbReference type="FunFam" id="3.30.200.20:FF:000178">
    <property type="entry name" value="serine/threonine-protein kinase PBS1-like"/>
    <property type="match status" value="1"/>
</dbReference>
<evidence type="ECO:0000256" key="4">
    <source>
        <dbReference type="ARBA" id="ARBA00022692"/>
    </source>
</evidence>
<dbReference type="InterPro" id="IPR001480">
    <property type="entry name" value="Bulb-type_lectin_dom"/>
</dbReference>
<evidence type="ECO:0000256" key="12">
    <source>
        <dbReference type="ARBA" id="ARBA00023180"/>
    </source>
</evidence>
<dbReference type="eggNOG" id="ENOG502QUNW">
    <property type="taxonomic scope" value="Eukaryota"/>
</dbReference>
<dbReference type="Pfam" id="PF01453">
    <property type="entry name" value="B_lectin"/>
    <property type="match status" value="1"/>
</dbReference>
<keyword evidence="19" id="KW-1185">Reference proteome</keyword>
<dbReference type="SMART" id="SM00108">
    <property type="entry name" value="B_lectin"/>
    <property type="match status" value="1"/>
</dbReference>
<comment type="catalytic activity">
    <reaction evidence="13">
        <text>L-threonyl-[protein] + ATP = O-phospho-L-threonyl-[protein] + ADP + H(+)</text>
        <dbReference type="Rhea" id="RHEA:46608"/>
        <dbReference type="Rhea" id="RHEA-COMP:11060"/>
        <dbReference type="Rhea" id="RHEA-COMP:11605"/>
        <dbReference type="ChEBI" id="CHEBI:15378"/>
        <dbReference type="ChEBI" id="CHEBI:30013"/>
        <dbReference type="ChEBI" id="CHEBI:30616"/>
        <dbReference type="ChEBI" id="CHEBI:61977"/>
        <dbReference type="ChEBI" id="CHEBI:456216"/>
        <dbReference type="EC" id="2.7.11.1"/>
    </reaction>
</comment>
<evidence type="ECO:0000256" key="8">
    <source>
        <dbReference type="ARBA" id="ARBA00022840"/>
    </source>
</evidence>
<dbReference type="InterPro" id="IPR017441">
    <property type="entry name" value="Protein_kinase_ATP_BS"/>
</dbReference>
<dbReference type="Pfam" id="PF00069">
    <property type="entry name" value="Pkinase"/>
    <property type="match status" value="1"/>
</dbReference>
<keyword evidence="6 13" id="KW-0547">Nucleotide-binding</keyword>
<dbReference type="GO" id="GO:0016020">
    <property type="term" value="C:membrane"/>
    <property type="evidence" value="ECO:0007669"/>
    <property type="project" value="UniProtKB-SubCell"/>
</dbReference>
<dbReference type="InterPro" id="IPR036426">
    <property type="entry name" value="Bulb-type_lectin_dom_sf"/>
</dbReference>
<dbReference type="Gene3D" id="3.30.200.20">
    <property type="entry name" value="Phosphorylase Kinase, domain 1"/>
    <property type="match status" value="1"/>
</dbReference>
<dbReference type="OrthoDB" id="1668230at2759"/>
<evidence type="ECO:0000256" key="2">
    <source>
        <dbReference type="ARBA" id="ARBA00022527"/>
    </source>
</evidence>
<dbReference type="PIRSF" id="PIRSF000641">
    <property type="entry name" value="SRK"/>
    <property type="match status" value="1"/>
</dbReference>
<reference evidence="19" key="1">
    <citation type="journal article" date="2013" name="Science">
        <title>The Amborella genome and the evolution of flowering plants.</title>
        <authorList>
            <consortium name="Amborella Genome Project"/>
        </authorList>
    </citation>
    <scope>NUCLEOTIDE SEQUENCE [LARGE SCALE GENOMIC DNA]</scope>
</reference>
<accession>W1P1U3</accession>
<keyword evidence="10" id="KW-0472">Membrane</keyword>
<dbReference type="Gramene" id="ERN01541">
    <property type="protein sequence ID" value="ERN01541"/>
    <property type="gene ID" value="AMTR_s00002p00271250"/>
</dbReference>
<dbReference type="Gene3D" id="2.90.10.10">
    <property type="entry name" value="Bulb-type lectin domain"/>
    <property type="match status" value="1"/>
</dbReference>
<organism evidence="18 19">
    <name type="scientific">Amborella trichopoda</name>
    <dbReference type="NCBI Taxonomy" id="13333"/>
    <lineage>
        <taxon>Eukaryota</taxon>
        <taxon>Viridiplantae</taxon>
        <taxon>Streptophyta</taxon>
        <taxon>Embryophyta</taxon>
        <taxon>Tracheophyta</taxon>
        <taxon>Spermatophyta</taxon>
        <taxon>Magnoliopsida</taxon>
        <taxon>Amborellales</taxon>
        <taxon>Amborellaceae</taxon>
        <taxon>Amborella</taxon>
    </lineage>
</organism>
<keyword evidence="12" id="KW-0325">Glycoprotein</keyword>
<dbReference type="PANTHER" id="PTHR47974">
    <property type="entry name" value="OS07G0415500 PROTEIN"/>
    <property type="match status" value="1"/>
</dbReference>
<proteinExistence type="inferred from homology"/>
<dbReference type="HOGENOM" id="CLU_000288_116_2_1"/>
<dbReference type="InterPro" id="IPR011009">
    <property type="entry name" value="Kinase-like_dom_sf"/>
</dbReference>
<gene>
    <name evidence="18" type="ORF">AMTR_s00002p00271250</name>
</gene>
<keyword evidence="5 15" id="KW-0732">Signal</keyword>
<dbReference type="InterPro" id="IPR024171">
    <property type="entry name" value="SRK-like_kinase"/>
</dbReference>
<feature type="binding site" evidence="14">
    <location>
        <position position="577"/>
    </location>
    <ligand>
        <name>ATP</name>
        <dbReference type="ChEBI" id="CHEBI:30616"/>
    </ligand>
</feature>
<evidence type="ECO:0000256" key="10">
    <source>
        <dbReference type="ARBA" id="ARBA00023136"/>
    </source>
</evidence>
<keyword evidence="11" id="KW-1015">Disulfide bond</keyword>
<dbReference type="Gene3D" id="1.10.510.10">
    <property type="entry name" value="Transferase(Phosphotransferase) domain 1"/>
    <property type="match status" value="1"/>
</dbReference>
<evidence type="ECO:0000256" key="13">
    <source>
        <dbReference type="PIRNR" id="PIRNR000641"/>
    </source>
</evidence>
<protein>
    <recommendedName>
        <fullName evidence="13">Receptor-like serine/threonine-protein kinase</fullName>
        <ecNumber evidence="13">2.7.11.1</ecNumber>
    </recommendedName>
</protein>
<dbReference type="GO" id="GO:0106310">
    <property type="term" value="F:protein serine kinase activity"/>
    <property type="evidence" value="ECO:0007669"/>
    <property type="project" value="RHEA"/>
</dbReference>
<dbReference type="Proteomes" id="UP000017836">
    <property type="component" value="Unassembled WGS sequence"/>
</dbReference>
<comment type="similarity">
    <text evidence="13">Belongs to the protein kinase superfamily. Ser/Thr protein kinase family.</text>
</comment>
<dbReference type="PANTHER" id="PTHR47974:SF9">
    <property type="entry name" value="RECEPTOR-LIKE SERINE_THREONINE-PROTEIN KINASE"/>
    <property type="match status" value="1"/>
</dbReference>
<dbReference type="EMBL" id="KI394767">
    <property type="protein sequence ID" value="ERN01541.1"/>
    <property type="molecule type" value="Genomic_DNA"/>
</dbReference>
<evidence type="ECO:0000256" key="15">
    <source>
        <dbReference type="SAM" id="SignalP"/>
    </source>
</evidence>
<evidence type="ECO:0000256" key="11">
    <source>
        <dbReference type="ARBA" id="ARBA00023157"/>
    </source>
</evidence>
<keyword evidence="8 13" id="KW-0067">ATP-binding</keyword>
<evidence type="ECO:0000259" key="16">
    <source>
        <dbReference type="PROSITE" id="PS50011"/>
    </source>
</evidence>
<evidence type="ECO:0000313" key="18">
    <source>
        <dbReference type="EMBL" id="ERN01541.1"/>
    </source>
</evidence>
<keyword evidence="2 13" id="KW-0723">Serine/threonine-protein kinase</keyword>
<dbReference type="SUPFAM" id="SSF51110">
    <property type="entry name" value="alpha-D-mannose-specific plant lectins"/>
    <property type="match status" value="1"/>
</dbReference>
<dbReference type="GO" id="GO:0005524">
    <property type="term" value="F:ATP binding"/>
    <property type="evidence" value="ECO:0007669"/>
    <property type="project" value="UniProtKB-UniRule"/>
</dbReference>
<dbReference type="SMART" id="SM00220">
    <property type="entry name" value="S_TKc"/>
    <property type="match status" value="1"/>
</dbReference>
<dbReference type="AlphaFoldDB" id="W1P1U3"/>
<dbReference type="PROSITE" id="PS00107">
    <property type="entry name" value="PROTEIN_KINASE_ATP"/>
    <property type="match status" value="1"/>
</dbReference>
<keyword evidence="9" id="KW-1133">Transmembrane helix</keyword>
<feature type="signal peptide" evidence="15">
    <location>
        <begin position="1"/>
        <end position="22"/>
    </location>
</feature>
<dbReference type="CDD" id="cd01098">
    <property type="entry name" value="PAN_AP_plant"/>
    <property type="match status" value="1"/>
</dbReference>
<dbReference type="EC" id="2.7.11.1" evidence="13"/>
<evidence type="ECO:0000313" key="19">
    <source>
        <dbReference type="Proteomes" id="UP000017836"/>
    </source>
</evidence>
<comment type="catalytic activity">
    <reaction evidence="13">
        <text>L-seryl-[protein] + ATP = O-phospho-L-seryl-[protein] + ADP + H(+)</text>
        <dbReference type="Rhea" id="RHEA:17989"/>
        <dbReference type="Rhea" id="RHEA-COMP:9863"/>
        <dbReference type="Rhea" id="RHEA-COMP:11604"/>
        <dbReference type="ChEBI" id="CHEBI:15378"/>
        <dbReference type="ChEBI" id="CHEBI:29999"/>
        <dbReference type="ChEBI" id="CHEBI:30616"/>
        <dbReference type="ChEBI" id="CHEBI:83421"/>
        <dbReference type="ChEBI" id="CHEBI:456216"/>
        <dbReference type="EC" id="2.7.11.1"/>
    </reaction>
</comment>
<feature type="domain" description="Protein kinase" evidence="16">
    <location>
        <begin position="549"/>
        <end position="838"/>
    </location>
</feature>
<dbReference type="PROSITE" id="PS00108">
    <property type="entry name" value="PROTEIN_KINASE_ST"/>
    <property type="match status" value="1"/>
</dbReference>
<dbReference type="PROSITE" id="PS50948">
    <property type="entry name" value="PAN"/>
    <property type="match status" value="1"/>
</dbReference>
<dbReference type="PROSITE" id="PS50011">
    <property type="entry name" value="PROTEIN_KINASE_DOM"/>
    <property type="match status" value="1"/>
</dbReference>
<feature type="domain" description="Apple" evidence="17">
    <location>
        <begin position="382"/>
        <end position="465"/>
    </location>
</feature>